<dbReference type="EMBL" id="UINC01113319">
    <property type="protein sequence ID" value="SVC82845.1"/>
    <property type="molecule type" value="Genomic_DNA"/>
</dbReference>
<organism evidence="1">
    <name type="scientific">marine metagenome</name>
    <dbReference type="NCBI Taxonomy" id="408172"/>
    <lineage>
        <taxon>unclassified sequences</taxon>
        <taxon>metagenomes</taxon>
        <taxon>ecological metagenomes</taxon>
    </lineage>
</organism>
<proteinExistence type="predicted"/>
<evidence type="ECO:0000313" key="1">
    <source>
        <dbReference type="EMBL" id="SVC82845.1"/>
    </source>
</evidence>
<name>A0A382QD84_9ZZZZ</name>
<feature type="non-terminal residue" evidence="1">
    <location>
        <position position="34"/>
    </location>
</feature>
<dbReference type="AlphaFoldDB" id="A0A382QD84"/>
<gene>
    <name evidence="1" type="ORF">METZ01_LOCUS335699</name>
</gene>
<reference evidence="1" key="1">
    <citation type="submission" date="2018-05" db="EMBL/GenBank/DDBJ databases">
        <authorList>
            <person name="Lanie J.A."/>
            <person name="Ng W.-L."/>
            <person name="Kazmierczak K.M."/>
            <person name="Andrzejewski T.M."/>
            <person name="Davidsen T.M."/>
            <person name="Wayne K.J."/>
            <person name="Tettelin H."/>
            <person name="Glass J.I."/>
            <person name="Rusch D."/>
            <person name="Podicherti R."/>
            <person name="Tsui H.-C.T."/>
            <person name="Winkler M.E."/>
        </authorList>
    </citation>
    <scope>NUCLEOTIDE SEQUENCE</scope>
</reference>
<protein>
    <submittedName>
        <fullName evidence="1">Uncharacterized protein</fullName>
    </submittedName>
</protein>
<accession>A0A382QD84</accession>
<sequence>MIDDPAGEPIGAYQQSAVEEKIQVGATGLGDERA</sequence>